<dbReference type="Pfam" id="PF23559">
    <property type="entry name" value="WHD_DRP"/>
    <property type="match status" value="1"/>
</dbReference>
<evidence type="ECO:0000313" key="10">
    <source>
        <dbReference type="Proteomes" id="UP001652623"/>
    </source>
</evidence>
<evidence type="ECO:0000256" key="5">
    <source>
        <dbReference type="ARBA" id="ARBA00022840"/>
    </source>
</evidence>
<dbReference type="AlphaFoldDB" id="A0A6P3ZQK6"/>
<dbReference type="InterPro" id="IPR041118">
    <property type="entry name" value="Rx_N"/>
</dbReference>
<dbReference type="Pfam" id="PF18052">
    <property type="entry name" value="Rx_N"/>
    <property type="match status" value="1"/>
</dbReference>
<keyword evidence="10" id="KW-1185">Reference proteome</keyword>
<evidence type="ECO:0000256" key="3">
    <source>
        <dbReference type="ARBA" id="ARBA00022741"/>
    </source>
</evidence>
<feature type="domain" description="Disease resistance protein winged helix" evidence="8">
    <location>
        <begin position="421"/>
        <end position="491"/>
    </location>
</feature>
<evidence type="ECO:0000259" key="7">
    <source>
        <dbReference type="Pfam" id="PF18052"/>
    </source>
</evidence>
<dbReference type="GeneID" id="107417724"/>
<dbReference type="RefSeq" id="XP_015881846.3">
    <property type="nucleotide sequence ID" value="XM_016026360.3"/>
</dbReference>
<proteinExistence type="predicted"/>
<dbReference type="InterPro" id="IPR032675">
    <property type="entry name" value="LRR_dom_sf"/>
</dbReference>
<evidence type="ECO:0000259" key="6">
    <source>
        <dbReference type="Pfam" id="PF00931"/>
    </source>
</evidence>
<keyword evidence="1" id="KW-0433">Leucine-rich repeat</keyword>
<evidence type="ECO:0000256" key="1">
    <source>
        <dbReference type="ARBA" id="ARBA00022614"/>
    </source>
</evidence>
<dbReference type="InterPro" id="IPR042197">
    <property type="entry name" value="Apaf_helical"/>
</dbReference>
<keyword evidence="4" id="KW-0611">Plant defense</keyword>
<sequence length="954" mass="108971">MAEPICSIVAEGIIGWLRFEAVKEVGLLWGVNNELAGLQETFMTIKAVLLDAEEKQVHNHQVRTWLGRLEAIISDVDDLKDEFSYEAHRQQAMADSEVMKKVCTFFSTSNQVVFRHKRGHKIKAIKERLIAISDDKPFHLEEKVVTTGREPTHSYVPENEVIGRDRDGMAIMEILLDSNVDENVSVISIVGSGGLGKTTPTQLVYNDDKIKRHFDLRMWVYVSNDFNVKSLVEKIIKSATNRGLENLEMDQLQKLLQKEINGKRYLLVLDDIWIENHESWQNLKNLLKNCAPGSKIIITTHNIKVAESKSKMKPYILGRLDKDESWSLFKKVSFKHGQDPNDSTIIEIGKKIVENCGGIPLAIKTIGRMLYFKNPEKEWSPFLELEFSKLPQKENDILPTLKLSYDNLPLHLKHCFAICKLFPKGHEFSVEILINLWMALGYIKPSYPTKSLVDVGHEHFMDLLCRSFFQEIQGDILDKRCQMHDLMHGLATQVGGTEYVLWQPNKKSNFENDTRHVSFNFHLDSLQRIPTTVSKENRIRTILLLSQSSSIIEGRRGQSICDVVVSNFKFVRFLDLHNLEIRLTHLQTLSQFVLKDATSTSVRRRNGEVGELKDLMGLNNLIGELAIYNLGNGEDTRTANLREKQHLISLLLCWKSVDNSNMKDVDYEATLEGLQPHPELKLLVLQYYEGVKFSSWFQSLTTLEYFIVEYCMKCQYLPPLNQFLSLKLLHLRNVLGLEYISNDSFTSSSIAVLPSLESLFFIGLPNLKGWWKEEQVVVDSEEAQEDQGSSLGTLMSHIELSFPRLSDFNIYNCLKLSLLPLSPNIKLLSIQNNTWKAFQQAVMTRTQTTIKEVASSSSSLFHFSNLSKLALFEVEDLQCLPEWLKNITSLRTLAVSRCINLKCLSHSIQHLASSLQELTIEGCKELDMSHADDNGLTWHPMKSSLRSLVLTDLP</sequence>
<organism evidence="10 11">
    <name type="scientific">Ziziphus jujuba</name>
    <name type="common">Chinese jujube</name>
    <name type="synonym">Ziziphus sativa</name>
    <dbReference type="NCBI Taxonomy" id="326968"/>
    <lineage>
        <taxon>Eukaryota</taxon>
        <taxon>Viridiplantae</taxon>
        <taxon>Streptophyta</taxon>
        <taxon>Embryophyta</taxon>
        <taxon>Tracheophyta</taxon>
        <taxon>Spermatophyta</taxon>
        <taxon>Magnoliopsida</taxon>
        <taxon>eudicotyledons</taxon>
        <taxon>Gunneridae</taxon>
        <taxon>Pentapetalae</taxon>
        <taxon>rosids</taxon>
        <taxon>fabids</taxon>
        <taxon>Rosales</taxon>
        <taxon>Rhamnaceae</taxon>
        <taxon>Paliureae</taxon>
        <taxon>Ziziphus</taxon>
    </lineage>
</organism>
<feature type="domain" description="NB-ARC" evidence="6">
    <location>
        <begin position="181"/>
        <end position="336"/>
    </location>
</feature>
<accession>A0A6P3ZQK6</accession>
<keyword evidence="5" id="KW-0067">ATP-binding</keyword>
<dbReference type="Gene3D" id="3.40.50.300">
    <property type="entry name" value="P-loop containing nucleotide triphosphate hydrolases"/>
    <property type="match status" value="1"/>
</dbReference>
<evidence type="ECO:0000259" key="8">
    <source>
        <dbReference type="Pfam" id="PF23559"/>
    </source>
</evidence>
<evidence type="ECO:0000259" key="9">
    <source>
        <dbReference type="Pfam" id="PF25019"/>
    </source>
</evidence>
<dbReference type="InterPro" id="IPR002182">
    <property type="entry name" value="NB-ARC"/>
</dbReference>
<dbReference type="Pfam" id="PF25019">
    <property type="entry name" value="LRR_R13L1-DRL21"/>
    <property type="match status" value="1"/>
</dbReference>
<dbReference type="PANTHER" id="PTHR36766">
    <property type="entry name" value="PLANT BROAD-SPECTRUM MILDEW RESISTANCE PROTEIN RPW8"/>
    <property type="match status" value="1"/>
</dbReference>
<name>A0A6P3ZQK6_ZIZJJ</name>
<dbReference type="Gene3D" id="1.10.8.430">
    <property type="entry name" value="Helical domain of apoptotic protease-activating factors"/>
    <property type="match status" value="1"/>
</dbReference>
<protein>
    <submittedName>
        <fullName evidence="11">Disease resistance protein RGA1</fullName>
    </submittedName>
</protein>
<reference evidence="11" key="2">
    <citation type="submission" date="2025-08" db="UniProtKB">
        <authorList>
            <consortium name="RefSeq"/>
        </authorList>
    </citation>
    <scope>IDENTIFICATION</scope>
    <source>
        <tissue evidence="11">Seedling</tissue>
    </source>
</reference>
<dbReference type="PANTHER" id="PTHR36766:SF38">
    <property type="entry name" value="DISEASE RESISTANCE PROTEIN RGA3"/>
    <property type="match status" value="1"/>
</dbReference>
<dbReference type="GO" id="GO:0098542">
    <property type="term" value="P:defense response to other organism"/>
    <property type="evidence" value="ECO:0007669"/>
    <property type="project" value="TreeGrafter"/>
</dbReference>
<dbReference type="InterPro" id="IPR056789">
    <property type="entry name" value="LRR_R13L1-DRL21"/>
</dbReference>
<keyword evidence="3" id="KW-0547">Nucleotide-binding</keyword>
<evidence type="ECO:0000313" key="11">
    <source>
        <dbReference type="RefSeq" id="XP_015881846.3"/>
    </source>
</evidence>
<dbReference type="SUPFAM" id="SSF52058">
    <property type="entry name" value="L domain-like"/>
    <property type="match status" value="1"/>
</dbReference>
<dbReference type="Proteomes" id="UP001652623">
    <property type="component" value="Chromosome 2"/>
</dbReference>
<feature type="domain" description="R13L1/DRL21-like LRR repeat region" evidence="9">
    <location>
        <begin position="612"/>
        <end position="733"/>
    </location>
</feature>
<feature type="domain" description="Disease resistance N-terminal" evidence="7">
    <location>
        <begin position="22"/>
        <end position="100"/>
    </location>
</feature>
<dbReference type="Gene3D" id="1.20.5.4130">
    <property type="match status" value="1"/>
</dbReference>
<dbReference type="Gene3D" id="1.10.10.10">
    <property type="entry name" value="Winged helix-like DNA-binding domain superfamily/Winged helix DNA-binding domain"/>
    <property type="match status" value="1"/>
</dbReference>
<dbReference type="InterPro" id="IPR038005">
    <property type="entry name" value="RX-like_CC"/>
</dbReference>
<dbReference type="KEGG" id="zju:107417724"/>
<dbReference type="InterPro" id="IPR036388">
    <property type="entry name" value="WH-like_DNA-bd_sf"/>
</dbReference>
<dbReference type="SUPFAM" id="SSF52540">
    <property type="entry name" value="P-loop containing nucleoside triphosphate hydrolases"/>
    <property type="match status" value="1"/>
</dbReference>
<evidence type="ECO:0000256" key="2">
    <source>
        <dbReference type="ARBA" id="ARBA00022737"/>
    </source>
</evidence>
<reference evidence="10" key="1">
    <citation type="submission" date="2025-05" db="UniProtKB">
        <authorList>
            <consortium name="RefSeq"/>
        </authorList>
    </citation>
    <scope>NUCLEOTIDE SEQUENCE [LARGE SCALE GENOMIC DNA]</scope>
</reference>
<dbReference type="GO" id="GO:0043531">
    <property type="term" value="F:ADP binding"/>
    <property type="evidence" value="ECO:0007669"/>
    <property type="project" value="InterPro"/>
</dbReference>
<evidence type="ECO:0000256" key="4">
    <source>
        <dbReference type="ARBA" id="ARBA00022821"/>
    </source>
</evidence>
<dbReference type="PRINTS" id="PR00364">
    <property type="entry name" value="DISEASERSIST"/>
</dbReference>
<dbReference type="CDD" id="cd14798">
    <property type="entry name" value="RX-CC_like"/>
    <property type="match status" value="1"/>
</dbReference>
<dbReference type="InterPro" id="IPR058922">
    <property type="entry name" value="WHD_DRP"/>
</dbReference>
<dbReference type="Pfam" id="PF00931">
    <property type="entry name" value="NB-ARC"/>
    <property type="match status" value="1"/>
</dbReference>
<keyword evidence="2" id="KW-0677">Repeat</keyword>
<dbReference type="InterPro" id="IPR027417">
    <property type="entry name" value="P-loop_NTPase"/>
</dbReference>
<dbReference type="Gene3D" id="3.80.10.10">
    <property type="entry name" value="Ribonuclease Inhibitor"/>
    <property type="match status" value="2"/>
</dbReference>
<gene>
    <name evidence="11" type="primary">LOC107417724</name>
</gene>